<dbReference type="EMBL" id="JALNTZ010000006">
    <property type="protein sequence ID" value="KAJ3649244.1"/>
    <property type="molecule type" value="Genomic_DNA"/>
</dbReference>
<dbReference type="AlphaFoldDB" id="A0AA38I8I5"/>
<dbReference type="Proteomes" id="UP001168821">
    <property type="component" value="Unassembled WGS sequence"/>
</dbReference>
<evidence type="ECO:0000313" key="2">
    <source>
        <dbReference type="Proteomes" id="UP001168821"/>
    </source>
</evidence>
<sequence>MTRRGLFHAIPRFFNEPVYINYRITHWLPTEKEICIKRRSAAKGGPQLRFPLVRGRSDTLVKLFGNLSVSKSIAGPSWAKFYKDAMQGRRLDDDAVDRSVK</sequence>
<name>A0AA38I8I5_9CUCU</name>
<evidence type="ECO:0000313" key="1">
    <source>
        <dbReference type="EMBL" id="KAJ3649244.1"/>
    </source>
</evidence>
<reference evidence="1" key="1">
    <citation type="journal article" date="2023" name="G3 (Bethesda)">
        <title>Whole genome assemblies of Zophobas morio and Tenebrio molitor.</title>
        <authorList>
            <person name="Kaur S."/>
            <person name="Stinson S.A."/>
            <person name="diCenzo G.C."/>
        </authorList>
    </citation>
    <scope>NUCLEOTIDE SEQUENCE</scope>
    <source>
        <strain evidence="1">QUZm001</strain>
    </source>
</reference>
<gene>
    <name evidence="1" type="ORF">Zmor_020997</name>
</gene>
<organism evidence="1 2">
    <name type="scientific">Zophobas morio</name>
    <dbReference type="NCBI Taxonomy" id="2755281"/>
    <lineage>
        <taxon>Eukaryota</taxon>
        <taxon>Metazoa</taxon>
        <taxon>Ecdysozoa</taxon>
        <taxon>Arthropoda</taxon>
        <taxon>Hexapoda</taxon>
        <taxon>Insecta</taxon>
        <taxon>Pterygota</taxon>
        <taxon>Neoptera</taxon>
        <taxon>Endopterygota</taxon>
        <taxon>Coleoptera</taxon>
        <taxon>Polyphaga</taxon>
        <taxon>Cucujiformia</taxon>
        <taxon>Tenebrionidae</taxon>
        <taxon>Zophobas</taxon>
    </lineage>
</organism>
<accession>A0AA38I8I5</accession>
<proteinExistence type="predicted"/>
<keyword evidence="2" id="KW-1185">Reference proteome</keyword>
<protein>
    <submittedName>
        <fullName evidence="1">Uncharacterized protein</fullName>
    </submittedName>
</protein>
<comment type="caution">
    <text evidence="1">The sequence shown here is derived from an EMBL/GenBank/DDBJ whole genome shotgun (WGS) entry which is preliminary data.</text>
</comment>